<dbReference type="InterPro" id="IPR006224">
    <property type="entry name" value="PsdUridine_synth_RluA-like_CS"/>
</dbReference>
<dbReference type="SUPFAM" id="SSF55120">
    <property type="entry name" value="Pseudouridine synthase"/>
    <property type="match status" value="1"/>
</dbReference>
<dbReference type="OrthoDB" id="128480at2"/>
<dbReference type="GO" id="GO:0003723">
    <property type="term" value="F:RNA binding"/>
    <property type="evidence" value="ECO:0007669"/>
    <property type="project" value="InterPro"/>
</dbReference>
<reference evidence="2 3" key="1">
    <citation type="submission" date="2006-10" db="EMBL/GenBank/DDBJ databases">
        <title>Complete sequence of Syntrophobacter fumaroxidans MPOB.</title>
        <authorList>
            <consortium name="US DOE Joint Genome Institute"/>
            <person name="Copeland A."/>
            <person name="Lucas S."/>
            <person name="Lapidus A."/>
            <person name="Barry K."/>
            <person name="Detter J.C."/>
            <person name="Glavina del Rio T."/>
            <person name="Hammon N."/>
            <person name="Israni S."/>
            <person name="Pitluck S."/>
            <person name="Goltsman E.G."/>
            <person name="Martinez M."/>
            <person name="Schmutz J."/>
            <person name="Larimer F."/>
            <person name="Land M."/>
            <person name="Hauser L."/>
            <person name="Kyrpides N."/>
            <person name="Kim E."/>
            <person name="Boone D.R."/>
            <person name="Brockman F."/>
            <person name="Culley D."/>
            <person name="Ferry J."/>
            <person name="Gunsalus R."/>
            <person name="McInerney M.J."/>
            <person name="Morrison M."/>
            <person name="Plugge C."/>
            <person name="Rohlin L."/>
            <person name="Scholten J."/>
            <person name="Sieber J."/>
            <person name="Stams A.J.M."/>
            <person name="Worm P."/>
            <person name="Henstra A.M."/>
            <person name="Richardson P."/>
        </authorList>
    </citation>
    <scope>NUCLEOTIDE SEQUENCE [LARGE SCALE GENOMIC DNA]</scope>
    <source>
        <strain evidence="3">DSM 10017 / MPOB</strain>
    </source>
</reference>
<dbReference type="InterPro" id="IPR006145">
    <property type="entry name" value="PsdUridine_synth_RsuA/RluA"/>
</dbReference>
<dbReference type="STRING" id="335543.Sfum_2882"/>
<dbReference type="eggNOG" id="COG0564">
    <property type="taxonomic scope" value="Bacteria"/>
</dbReference>
<accession>A0LMA7</accession>
<dbReference type="GO" id="GO:0009982">
    <property type="term" value="F:pseudouridine synthase activity"/>
    <property type="evidence" value="ECO:0007669"/>
    <property type="project" value="InterPro"/>
</dbReference>
<dbReference type="InterPro" id="IPR050188">
    <property type="entry name" value="RluA_PseudoU_synthase"/>
</dbReference>
<dbReference type="GO" id="GO:0000455">
    <property type="term" value="P:enzyme-directed rRNA pseudouridine synthesis"/>
    <property type="evidence" value="ECO:0007669"/>
    <property type="project" value="TreeGrafter"/>
</dbReference>
<evidence type="ECO:0000259" key="1">
    <source>
        <dbReference type="Pfam" id="PF00849"/>
    </source>
</evidence>
<evidence type="ECO:0000313" key="2">
    <source>
        <dbReference type="EMBL" id="ABK18559.1"/>
    </source>
</evidence>
<dbReference type="Proteomes" id="UP000001784">
    <property type="component" value="Chromosome"/>
</dbReference>
<sequence length="300" mass="32351">MGLNQGYEYRERIDARGAGLTVREYLAAAYRHSSEAEWMARLENGEVCLDGRRARGSVVLKPGQWLAWRRPPWEEPDVPLAYAVLHADEDLLAVAKPRGLPTVPAGGFLDNTLLALVRRACPEATPVHRLGRGTSGIVLLARTARARSVLAAALRRNEVTRTYRALAGGVPGRDAFTVGSPIGPVPHPLLGSVHAANPSGRPALSLVEVLERRTGCSVVGVRIKTGRPHQIRIHLACAGHPLVGDPLYAPGGMIVEGGCALPGDPGYLLHAESLRLLHPATGEPFELWCRPPPELRLRSE</sequence>
<protein>
    <submittedName>
        <fullName evidence="2">Pseudouridine synthase, RluA family</fullName>
    </submittedName>
</protein>
<gene>
    <name evidence="2" type="ordered locus">Sfum_2882</name>
</gene>
<dbReference type="HOGENOM" id="CLU_016902_3_0_7"/>
<organism evidence="2 3">
    <name type="scientific">Syntrophobacter fumaroxidans (strain DSM 10017 / MPOB)</name>
    <dbReference type="NCBI Taxonomy" id="335543"/>
    <lineage>
        <taxon>Bacteria</taxon>
        <taxon>Pseudomonadati</taxon>
        <taxon>Thermodesulfobacteriota</taxon>
        <taxon>Syntrophobacteria</taxon>
        <taxon>Syntrophobacterales</taxon>
        <taxon>Syntrophobacteraceae</taxon>
        <taxon>Syntrophobacter</taxon>
    </lineage>
</organism>
<keyword evidence="3" id="KW-1185">Reference proteome</keyword>
<dbReference type="Pfam" id="PF00849">
    <property type="entry name" value="PseudoU_synth_2"/>
    <property type="match status" value="1"/>
</dbReference>
<dbReference type="KEGG" id="sfu:Sfum_2882"/>
<dbReference type="InParanoid" id="A0LMA7"/>
<dbReference type="PANTHER" id="PTHR21600">
    <property type="entry name" value="MITOCHONDRIAL RNA PSEUDOURIDINE SYNTHASE"/>
    <property type="match status" value="1"/>
</dbReference>
<dbReference type="InterPro" id="IPR020103">
    <property type="entry name" value="PsdUridine_synth_cat_dom_sf"/>
</dbReference>
<dbReference type="CDD" id="cd02869">
    <property type="entry name" value="PseudoU_synth_RluA_like"/>
    <property type="match status" value="1"/>
</dbReference>
<dbReference type="PANTHER" id="PTHR21600:SF88">
    <property type="entry name" value="RNA PSEUDOURIDINE SYNTHASE 5"/>
    <property type="match status" value="1"/>
</dbReference>
<dbReference type="EMBL" id="CP000478">
    <property type="protein sequence ID" value="ABK18559.1"/>
    <property type="molecule type" value="Genomic_DNA"/>
</dbReference>
<feature type="domain" description="Pseudouridine synthase RsuA/RluA-like" evidence="1">
    <location>
        <begin position="90"/>
        <end position="236"/>
    </location>
</feature>
<dbReference type="RefSeq" id="WP_011699724.1">
    <property type="nucleotide sequence ID" value="NC_008554.1"/>
</dbReference>
<dbReference type="GO" id="GO:0140098">
    <property type="term" value="F:catalytic activity, acting on RNA"/>
    <property type="evidence" value="ECO:0007669"/>
    <property type="project" value="UniProtKB-ARBA"/>
</dbReference>
<dbReference type="AlphaFoldDB" id="A0LMA7"/>
<dbReference type="PROSITE" id="PS01129">
    <property type="entry name" value="PSI_RLU"/>
    <property type="match status" value="1"/>
</dbReference>
<proteinExistence type="predicted"/>
<dbReference type="Gene3D" id="3.30.2350.10">
    <property type="entry name" value="Pseudouridine synthase"/>
    <property type="match status" value="1"/>
</dbReference>
<evidence type="ECO:0000313" key="3">
    <source>
        <dbReference type="Proteomes" id="UP000001784"/>
    </source>
</evidence>
<name>A0LMA7_SYNFM</name>